<reference evidence="7" key="1">
    <citation type="submission" date="2017-09" db="EMBL/GenBank/DDBJ databases">
        <title>FDA dAtabase for Regulatory Grade micrObial Sequences (FDA-ARGOS): Supporting development and validation of Infectious Disease Dx tests.</title>
        <authorList>
            <person name="Minogue T."/>
            <person name="Wolcott M."/>
            <person name="Wasieloski L."/>
            <person name="Aguilar W."/>
            <person name="Moore D."/>
            <person name="Tallon L."/>
            <person name="Sadzewicz L."/>
            <person name="Ott S."/>
            <person name="Zhao X."/>
            <person name="Nagaraj S."/>
            <person name="Vavikolanu K."/>
            <person name="Aluvathingal J."/>
            <person name="Nadendla S."/>
            <person name="Sichtig H."/>
        </authorList>
    </citation>
    <scope>NUCLEOTIDE SEQUENCE [LARGE SCALE GENOMIC DNA]</scope>
    <source>
        <strain evidence="7">FDAARGOS_394</strain>
    </source>
</reference>
<dbReference type="PANTHER" id="PTHR30537">
    <property type="entry name" value="HTH-TYPE TRANSCRIPTIONAL REGULATOR"/>
    <property type="match status" value="1"/>
</dbReference>
<dbReference type="GO" id="GO:0003700">
    <property type="term" value="F:DNA-binding transcription factor activity"/>
    <property type="evidence" value="ECO:0007669"/>
    <property type="project" value="InterPro"/>
</dbReference>
<keyword evidence="7" id="KW-1185">Reference proteome</keyword>
<evidence type="ECO:0000256" key="2">
    <source>
        <dbReference type="ARBA" id="ARBA00023015"/>
    </source>
</evidence>
<dbReference type="CDD" id="cd08472">
    <property type="entry name" value="PBP2_CrgA_like_3"/>
    <property type="match status" value="1"/>
</dbReference>
<evidence type="ECO:0000313" key="7">
    <source>
        <dbReference type="Proteomes" id="UP000220246"/>
    </source>
</evidence>
<dbReference type="EMBL" id="PDEA01000001">
    <property type="protein sequence ID" value="PEH89812.1"/>
    <property type="molecule type" value="Genomic_DNA"/>
</dbReference>
<evidence type="ECO:0000256" key="1">
    <source>
        <dbReference type="ARBA" id="ARBA00009437"/>
    </source>
</evidence>
<dbReference type="InterPro" id="IPR036388">
    <property type="entry name" value="WH-like_DNA-bd_sf"/>
</dbReference>
<dbReference type="InterPro" id="IPR005119">
    <property type="entry name" value="LysR_subst-bd"/>
</dbReference>
<accession>A0A2A7UWZ1</accession>
<evidence type="ECO:0000259" key="5">
    <source>
        <dbReference type="PROSITE" id="PS50931"/>
    </source>
</evidence>
<dbReference type="Pfam" id="PF00126">
    <property type="entry name" value="HTH_1"/>
    <property type="match status" value="1"/>
</dbReference>
<dbReference type="SUPFAM" id="SSF46785">
    <property type="entry name" value="Winged helix' DNA-binding domain"/>
    <property type="match status" value="1"/>
</dbReference>
<feature type="domain" description="HTH lysR-type" evidence="5">
    <location>
        <begin position="1"/>
        <end position="59"/>
    </location>
</feature>
<dbReference type="OrthoDB" id="9076738at2"/>
<dbReference type="RefSeq" id="WP_066533032.1">
    <property type="nucleotide sequence ID" value="NZ_PDEA01000001.1"/>
</dbReference>
<comment type="caution">
    <text evidence="6">The sequence shown here is derived from an EMBL/GenBank/DDBJ whole genome shotgun (WGS) entry which is preliminary data.</text>
</comment>
<dbReference type="InterPro" id="IPR000847">
    <property type="entry name" value="LysR_HTH_N"/>
</dbReference>
<dbReference type="InterPro" id="IPR058163">
    <property type="entry name" value="LysR-type_TF_proteobact-type"/>
</dbReference>
<proteinExistence type="inferred from homology"/>
<dbReference type="STRING" id="1219032.GCA_001515545_00453"/>
<evidence type="ECO:0000256" key="4">
    <source>
        <dbReference type="ARBA" id="ARBA00023163"/>
    </source>
</evidence>
<dbReference type="Pfam" id="PF03466">
    <property type="entry name" value="LysR_substrate"/>
    <property type="match status" value="1"/>
</dbReference>
<dbReference type="AlphaFoldDB" id="A0A2A7UWZ1"/>
<comment type="similarity">
    <text evidence="1">Belongs to the LysR transcriptional regulatory family.</text>
</comment>
<name>A0A2A7UWZ1_COMTR</name>
<protein>
    <submittedName>
        <fullName evidence="6">LysR family transcriptional regulator</fullName>
    </submittedName>
</protein>
<dbReference type="Gene3D" id="1.10.10.10">
    <property type="entry name" value="Winged helix-like DNA-binding domain superfamily/Winged helix DNA-binding domain"/>
    <property type="match status" value="1"/>
</dbReference>
<keyword evidence="3" id="KW-0238">DNA-binding</keyword>
<evidence type="ECO:0000256" key="3">
    <source>
        <dbReference type="ARBA" id="ARBA00023125"/>
    </source>
</evidence>
<dbReference type="GO" id="GO:0006351">
    <property type="term" value="P:DNA-templated transcription"/>
    <property type="evidence" value="ECO:0007669"/>
    <property type="project" value="TreeGrafter"/>
</dbReference>
<evidence type="ECO:0000313" key="6">
    <source>
        <dbReference type="EMBL" id="PEH89812.1"/>
    </source>
</evidence>
<dbReference type="GO" id="GO:0043565">
    <property type="term" value="F:sequence-specific DNA binding"/>
    <property type="evidence" value="ECO:0007669"/>
    <property type="project" value="TreeGrafter"/>
</dbReference>
<sequence>MDFIDKLRVFTAVADHQSFARASEALAMYRPRVTNAVTELEKEVGARLLHRTTRKTTLTREGTAFYDQARATLTAVGDARGFFDGGNAIPKGRVRADMSNSIARSTIIPRLHEFQAAYPEVDVVLGVSDQQVDLIAEGVDCVLRLGQLGNTSMVSRILSKVPRMVCASPAYLARHGTPRTVEELKTHKAVTYFYGRDQRVREWQYFVEGEAVSLRLPAAVQVNDHEGYVSCALHGLGVAQLQEIGIREQLKAGTLVQILDTVDWGTMPLTLMYPARAHVPLQVRVFMDWTVSLFASTPAARPARGGTAPRS</sequence>
<dbReference type="InterPro" id="IPR036390">
    <property type="entry name" value="WH_DNA-bd_sf"/>
</dbReference>
<organism evidence="6 7">
    <name type="scientific">Comamonas terrigena</name>
    <dbReference type="NCBI Taxonomy" id="32013"/>
    <lineage>
        <taxon>Bacteria</taxon>
        <taxon>Pseudomonadati</taxon>
        <taxon>Pseudomonadota</taxon>
        <taxon>Betaproteobacteria</taxon>
        <taxon>Burkholderiales</taxon>
        <taxon>Comamonadaceae</taxon>
        <taxon>Comamonas</taxon>
    </lineage>
</organism>
<dbReference type="PROSITE" id="PS50931">
    <property type="entry name" value="HTH_LYSR"/>
    <property type="match status" value="1"/>
</dbReference>
<gene>
    <name evidence="6" type="ORF">CRM82_15445</name>
</gene>
<dbReference type="FunFam" id="1.10.10.10:FF:000001">
    <property type="entry name" value="LysR family transcriptional regulator"/>
    <property type="match status" value="1"/>
</dbReference>
<dbReference type="PANTHER" id="PTHR30537:SF72">
    <property type="entry name" value="LYSR FAMILY TRANSCRIPTIONAL REGULATOR"/>
    <property type="match status" value="1"/>
</dbReference>
<dbReference type="Gene3D" id="3.40.190.290">
    <property type="match status" value="1"/>
</dbReference>
<dbReference type="Proteomes" id="UP000220246">
    <property type="component" value="Unassembled WGS sequence"/>
</dbReference>
<dbReference type="GeneID" id="80802017"/>
<keyword evidence="4" id="KW-0804">Transcription</keyword>
<keyword evidence="2" id="KW-0805">Transcription regulation</keyword>
<dbReference type="SUPFAM" id="SSF53850">
    <property type="entry name" value="Periplasmic binding protein-like II"/>
    <property type="match status" value="1"/>
</dbReference>